<dbReference type="RefSeq" id="XP_016620555.1">
    <property type="nucleotide sequence ID" value="XM_016762942.1"/>
</dbReference>
<name>A0A0D2EVN1_CLAB1</name>
<accession>A0A0D2EVN1</accession>
<dbReference type="Proteomes" id="UP000053789">
    <property type="component" value="Unassembled WGS sequence"/>
</dbReference>
<keyword evidence="2" id="KW-1185">Reference proteome</keyword>
<evidence type="ECO:0000313" key="2">
    <source>
        <dbReference type="Proteomes" id="UP000053789"/>
    </source>
</evidence>
<dbReference type="AlphaFoldDB" id="A0A0D2EVN1"/>
<dbReference type="EMBL" id="KN846986">
    <property type="protein sequence ID" value="KIW93886.1"/>
    <property type="molecule type" value="Genomic_DNA"/>
</dbReference>
<dbReference type="VEuPathDB" id="FungiDB:Z519_05201"/>
<gene>
    <name evidence="1" type="ORF">Z519_05201</name>
</gene>
<reference evidence="1" key="1">
    <citation type="submission" date="2015-01" db="EMBL/GenBank/DDBJ databases">
        <title>The Genome Sequence of Cladophialophora bantiana CBS 173.52.</title>
        <authorList>
            <consortium name="The Broad Institute Genomics Platform"/>
            <person name="Cuomo C."/>
            <person name="de Hoog S."/>
            <person name="Gorbushina A."/>
            <person name="Stielow B."/>
            <person name="Teixiera M."/>
            <person name="Abouelleil A."/>
            <person name="Chapman S.B."/>
            <person name="Priest M."/>
            <person name="Young S.K."/>
            <person name="Wortman J."/>
            <person name="Nusbaum C."/>
            <person name="Birren B."/>
        </authorList>
    </citation>
    <scope>NUCLEOTIDE SEQUENCE [LARGE SCALE GENOMIC DNA]</scope>
    <source>
        <strain evidence="1">CBS 173.52</strain>
    </source>
</reference>
<protein>
    <submittedName>
        <fullName evidence="1">Uncharacterized protein</fullName>
    </submittedName>
</protein>
<evidence type="ECO:0000313" key="1">
    <source>
        <dbReference type="EMBL" id="KIW93886.1"/>
    </source>
</evidence>
<dbReference type="HOGENOM" id="CLU_2654285_0_0_1"/>
<sequence length="76" mass="8380">MSSLTDSLRAEPFTMSTTTASENIALVCRKVTEVQQNSAFDLIDDFIHQDWVLKCLAALEIAKAYTSSCATFTKLS</sequence>
<dbReference type="OrthoDB" id="3863317at2759"/>
<dbReference type="GeneID" id="27698129"/>
<organism evidence="1 2">
    <name type="scientific">Cladophialophora bantiana (strain ATCC 10958 / CBS 173.52 / CDC B-1940 / NIH 8579)</name>
    <name type="common">Xylohypha bantiana</name>
    <dbReference type="NCBI Taxonomy" id="1442370"/>
    <lineage>
        <taxon>Eukaryota</taxon>
        <taxon>Fungi</taxon>
        <taxon>Dikarya</taxon>
        <taxon>Ascomycota</taxon>
        <taxon>Pezizomycotina</taxon>
        <taxon>Eurotiomycetes</taxon>
        <taxon>Chaetothyriomycetidae</taxon>
        <taxon>Chaetothyriales</taxon>
        <taxon>Herpotrichiellaceae</taxon>
        <taxon>Cladophialophora</taxon>
    </lineage>
</organism>
<proteinExistence type="predicted"/>